<proteinExistence type="predicted"/>
<reference evidence="2" key="1">
    <citation type="submission" date="2016-09" db="EMBL/GenBank/DDBJ databases">
        <authorList>
            <person name="Capua I."/>
            <person name="De Benedictis P."/>
            <person name="Joannis T."/>
            <person name="Lombin L.H."/>
            <person name="Cattoli G."/>
        </authorList>
    </citation>
    <scope>NUCLEOTIDE SEQUENCE [LARGE SCALE GENOMIC DNA]</scope>
</reference>
<dbReference type="Proteomes" id="UP000198372">
    <property type="component" value="Unassembled WGS sequence"/>
</dbReference>
<protein>
    <submittedName>
        <fullName evidence="2">BQ2448_3426 protein</fullName>
    </submittedName>
</protein>
<dbReference type="Pfam" id="PF00078">
    <property type="entry name" value="RVT_1"/>
    <property type="match status" value="1"/>
</dbReference>
<sequence length="239" mass="26011">MRSFFGSNEFLLHWFNTSRIRYFALLDHPCFGSSLCLCFELQIRTLDLADSALLSLDQESAYDLVDHDWIISVFRAIGAPERFLGLLGVIYGSVSLRYIINGYLTGVVHMLCGLGQGDPVSCPVWNVCFQPHLDALVRRKIALDLCAVLLPTRATILTHLAFADDAIVLVSSPAALGLLAGLAVDWRLATNGRSNTAKTTALPLGPGWAQDERTNVVATVRGGEGMTWAGYPVSIDGDL</sequence>
<accession>A0A238FFL4</accession>
<feature type="domain" description="Reverse transcriptase" evidence="1">
    <location>
        <begin position="1"/>
        <end position="233"/>
    </location>
</feature>
<dbReference type="AlphaFoldDB" id="A0A238FFL4"/>
<gene>
    <name evidence="2" type="ORF">BQ2448_3426</name>
</gene>
<dbReference type="PROSITE" id="PS50878">
    <property type="entry name" value="RT_POL"/>
    <property type="match status" value="1"/>
</dbReference>
<evidence type="ECO:0000313" key="2">
    <source>
        <dbReference type="EMBL" id="SCV70664.1"/>
    </source>
</evidence>
<organism evidence="2 3">
    <name type="scientific">Microbotryum intermedium</name>
    <dbReference type="NCBI Taxonomy" id="269621"/>
    <lineage>
        <taxon>Eukaryota</taxon>
        <taxon>Fungi</taxon>
        <taxon>Dikarya</taxon>
        <taxon>Basidiomycota</taxon>
        <taxon>Pucciniomycotina</taxon>
        <taxon>Microbotryomycetes</taxon>
        <taxon>Microbotryales</taxon>
        <taxon>Microbotryaceae</taxon>
        <taxon>Microbotryum</taxon>
    </lineage>
</organism>
<keyword evidence="3" id="KW-1185">Reference proteome</keyword>
<dbReference type="OrthoDB" id="2205812at2759"/>
<evidence type="ECO:0000259" key="1">
    <source>
        <dbReference type="PROSITE" id="PS50878"/>
    </source>
</evidence>
<dbReference type="InterPro" id="IPR000477">
    <property type="entry name" value="RT_dom"/>
</dbReference>
<dbReference type="STRING" id="269621.A0A238FFL4"/>
<dbReference type="EMBL" id="FMSP01000006">
    <property type="protein sequence ID" value="SCV70664.1"/>
    <property type="molecule type" value="Genomic_DNA"/>
</dbReference>
<evidence type="ECO:0000313" key="3">
    <source>
        <dbReference type="Proteomes" id="UP000198372"/>
    </source>
</evidence>
<name>A0A238FFL4_9BASI</name>
<dbReference type="PANTHER" id="PTHR19446">
    <property type="entry name" value="REVERSE TRANSCRIPTASES"/>
    <property type="match status" value="1"/>
</dbReference>